<dbReference type="PANTHER" id="PTHR34396:SF25">
    <property type="entry name" value="BOUNDARY ELEMENT ASSOCIATED FACTOR"/>
    <property type="match status" value="1"/>
</dbReference>
<gene>
    <name evidence="1" type="ORF">Tsubulata_049326</name>
</gene>
<dbReference type="GO" id="GO:1990837">
    <property type="term" value="F:sequence-specific double-stranded DNA binding"/>
    <property type="evidence" value="ECO:0007669"/>
    <property type="project" value="TreeGrafter"/>
</dbReference>
<dbReference type="GO" id="GO:0005634">
    <property type="term" value="C:nucleus"/>
    <property type="evidence" value="ECO:0007669"/>
    <property type="project" value="TreeGrafter"/>
</dbReference>
<name>A0A9Q0FGU5_9ROSI</name>
<accession>A0A9Q0FGU5</accession>
<dbReference type="InterPro" id="IPR053031">
    <property type="entry name" value="Cuticle_assoc_protein"/>
</dbReference>
<keyword evidence="2" id="KW-1185">Reference proteome</keyword>
<reference evidence="1" key="1">
    <citation type="submission" date="2022-02" db="EMBL/GenBank/DDBJ databases">
        <authorList>
            <person name="Henning P.M."/>
            <person name="McCubbin A.G."/>
            <person name="Shore J.S."/>
        </authorList>
    </citation>
    <scope>NUCLEOTIDE SEQUENCE</scope>
    <source>
        <strain evidence="1">F60SS</strain>
        <tissue evidence="1">Leaves</tissue>
    </source>
</reference>
<evidence type="ECO:0000313" key="1">
    <source>
        <dbReference type="EMBL" id="KAJ4831213.1"/>
    </source>
</evidence>
<evidence type="ECO:0008006" key="3">
    <source>
        <dbReference type="Google" id="ProtNLM"/>
    </source>
</evidence>
<proteinExistence type="predicted"/>
<dbReference type="GO" id="GO:0006357">
    <property type="term" value="P:regulation of transcription by RNA polymerase II"/>
    <property type="evidence" value="ECO:0007669"/>
    <property type="project" value="TreeGrafter"/>
</dbReference>
<reference evidence="1" key="2">
    <citation type="journal article" date="2023" name="Plants (Basel)">
        <title>Annotation of the Turnera subulata (Passifloraceae) Draft Genome Reveals the S-Locus Evolved after the Divergence of Turneroideae from Passifloroideae in a Stepwise Manner.</title>
        <authorList>
            <person name="Henning P.M."/>
            <person name="Roalson E.H."/>
            <person name="Mir W."/>
            <person name="McCubbin A.G."/>
            <person name="Shore J.S."/>
        </authorList>
    </citation>
    <scope>NUCLEOTIDE SEQUENCE</scope>
    <source>
        <strain evidence="1">F60SS</strain>
    </source>
</reference>
<dbReference type="PANTHER" id="PTHR34396">
    <property type="entry name" value="OS03G0264950 PROTEIN-RELATED"/>
    <property type="match status" value="1"/>
</dbReference>
<dbReference type="InterPro" id="IPR036236">
    <property type="entry name" value="Znf_C2H2_sf"/>
</dbReference>
<protein>
    <recommendedName>
        <fullName evidence="3">BED-type domain-containing protein</fullName>
    </recommendedName>
</protein>
<dbReference type="OrthoDB" id="1432712at2759"/>
<sequence>MSTTTGINDATSQTVASNTVEIEDERTNDNQISPNKKGLKSSIWDHYKRQKIDDKWKAICKYCSRKLVGETRMGTKHLHDHISICKLRTVRGPRQMLLSTMPVGSSSTGTEGDSVVVGNYTFNQRFRIVNWDRGSFSF</sequence>
<dbReference type="SMART" id="SM00614">
    <property type="entry name" value="ZnF_BED"/>
    <property type="match status" value="1"/>
</dbReference>
<dbReference type="Proteomes" id="UP001141552">
    <property type="component" value="Unassembled WGS sequence"/>
</dbReference>
<dbReference type="AlphaFoldDB" id="A0A9Q0FGU5"/>
<evidence type="ECO:0000313" key="2">
    <source>
        <dbReference type="Proteomes" id="UP001141552"/>
    </source>
</evidence>
<comment type="caution">
    <text evidence="1">The sequence shown here is derived from an EMBL/GenBank/DDBJ whole genome shotgun (WGS) entry which is preliminary data.</text>
</comment>
<dbReference type="EMBL" id="JAKUCV010005430">
    <property type="protein sequence ID" value="KAJ4831213.1"/>
    <property type="molecule type" value="Genomic_DNA"/>
</dbReference>
<organism evidence="1 2">
    <name type="scientific">Turnera subulata</name>
    <dbReference type="NCBI Taxonomy" id="218843"/>
    <lineage>
        <taxon>Eukaryota</taxon>
        <taxon>Viridiplantae</taxon>
        <taxon>Streptophyta</taxon>
        <taxon>Embryophyta</taxon>
        <taxon>Tracheophyta</taxon>
        <taxon>Spermatophyta</taxon>
        <taxon>Magnoliopsida</taxon>
        <taxon>eudicotyledons</taxon>
        <taxon>Gunneridae</taxon>
        <taxon>Pentapetalae</taxon>
        <taxon>rosids</taxon>
        <taxon>fabids</taxon>
        <taxon>Malpighiales</taxon>
        <taxon>Passifloraceae</taxon>
        <taxon>Turnera</taxon>
    </lineage>
</organism>
<dbReference type="SUPFAM" id="SSF57667">
    <property type="entry name" value="beta-beta-alpha zinc fingers"/>
    <property type="match status" value="1"/>
</dbReference>